<evidence type="ECO:0000313" key="10">
    <source>
        <dbReference type="Proteomes" id="UP001500929"/>
    </source>
</evidence>
<name>A0ABP5Q1Q4_9MICO</name>
<dbReference type="InterPro" id="IPR037294">
    <property type="entry name" value="ABC_BtuC-like"/>
</dbReference>
<keyword evidence="10" id="KW-1185">Reference proteome</keyword>
<feature type="transmembrane region" description="Helical" evidence="8">
    <location>
        <begin position="67"/>
        <end position="86"/>
    </location>
</feature>
<comment type="subcellular location">
    <subcellularLocation>
        <location evidence="1">Cell membrane</location>
        <topology evidence="1">Multi-pass membrane protein</topology>
    </subcellularLocation>
</comment>
<dbReference type="RefSeq" id="WP_259477763.1">
    <property type="nucleotide sequence ID" value="NZ_BAAAQY010000001.1"/>
</dbReference>
<gene>
    <name evidence="9" type="ORF">GCM10009851_02950</name>
</gene>
<evidence type="ECO:0000256" key="3">
    <source>
        <dbReference type="ARBA" id="ARBA00022448"/>
    </source>
</evidence>
<evidence type="ECO:0000256" key="7">
    <source>
        <dbReference type="ARBA" id="ARBA00023136"/>
    </source>
</evidence>
<dbReference type="PANTHER" id="PTHR30472">
    <property type="entry name" value="FERRIC ENTEROBACTIN TRANSPORT SYSTEM PERMEASE PROTEIN"/>
    <property type="match status" value="1"/>
</dbReference>
<feature type="transmembrane region" description="Helical" evidence="8">
    <location>
        <begin position="278"/>
        <end position="299"/>
    </location>
</feature>
<evidence type="ECO:0000256" key="1">
    <source>
        <dbReference type="ARBA" id="ARBA00004651"/>
    </source>
</evidence>
<comment type="similarity">
    <text evidence="2">Belongs to the binding-protein-dependent transport system permease family. FecCD subfamily.</text>
</comment>
<organism evidence="9 10">
    <name type="scientific">Herbiconiux moechotypicola</name>
    <dbReference type="NCBI Taxonomy" id="637393"/>
    <lineage>
        <taxon>Bacteria</taxon>
        <taxon>Bacillati</taxon>
        <taxon>Actinomycetota</taxon>
        <taxon>Actinomycetes</taxon>
        <taxon>Micrococcales</taxon>
        <taxon>Microbacteriaceae</taxon>
        <taxon>Herbiconiux</taxon>
    </lineage>
</organism>
<keyword evidence="7 8" id="KW-0472">Membrane</keyword>
<evidence type="ECO:0000256" key="2">
    <source>
        <dbReference type="ARBA" id="ARBA00007935"/>
    </source>
</evidence>
<evidence type="ECO:0000256" key="5">
    <source>
        <dbReference type="ARBA" id="ARBA00022692"/>
    </source>
</evidence>
<dbReference type="SUPFAM" id="SSF81345">
    <property type="entry name" value="ABC transporter involved in vitamin B12 uptake, BtuC"/>
    <property type="match status" value="1"/>
</dbReference>
<dbReference type="PANTHER" id="PTHR30472:SF1">
    <property type="entry name" value="FE(3+) DICITRATE TRANSPORT SYSTEM PERMEASE PROTEIN FECC-RELATED"/>
    <property type="match status" value="1"/>
</dbReference>
<feature type="transmembrane region" description="Helical" evidence="8">
    <location>
        <begin position="239"/>
        <end position="266"/>
    </location>
</feature>
<keyword evidence="4" id="KW-1003">Cell membrane</keyword>
<sequence length="335" mass="32984">MRRTASRRRLALAFSAALVLLAAVVVLSLAVGARELSPAAVLGALVDPVGDDVSHIVWTVRVPRTALGLVVGAALALAGALMQAVTRNPLADPGLLGVNAGAAAAVVLAVVLGAPQDPALRLGLALLGAGVAAAIVIGLGSAGGAGGQGRLVLAGAAVSASLAGVVAGITLLDQEAFDQYRFWAVGSLADQPLSSLLVPAPALAAGLVLGLTLVSRLDVLALGDDGSSALGVHPARTRVLGLLAVVLLCGAATAVVGPITFLGLAVPHAARLICGPRSGWIVAFSLVLGPVLLLGADIIGRLVARPGEIEVAIVMGAVGAPVFIALVRTRSVPAL</sequence>
<comment type="caution">
    <text evidence="9">The sequence shown here is derived from an EMBL/GenBank/DDBJ whole genome shotgun (WGS) entry which is preliminary data.</text>
</comment>
<dbReference type="InterPro" id="IPR000522">
    <property type="entry name" value="ABC_transptr_permease_BtuC"/>
</dbReference>
<keyword evidence="5 8" id="KW-0812">Transmembrane</keyword>
<dbReference type="Proteomes" id="UP001500929">
    <property type="component" value="Unassembled WGS sequence"/>
</dbReference>
<keyword evidence="6 8" id="KW-1133">Transmembrane helix</keyword>
<feature type="transmembrane region" description="Helical" evidence="8">
    <location>
        <begin position="93"/>
        <end position="114"/>
    </location>
</feature>
<dbReference type="Gene3D" id="1.10.3470.10">
    <property type="entry name" value="ABC transporter involved in vitamin B12 uptake, BtuC"/>
    <property type="match status" value="1"/>
</dbReference>
<dbReference type="EMBL" id="BAAAQY010000001">
    <property type="protein sequence ID" value="GAA2223239.1"/>
    <property type="molecule type" value="Genomic_DNA"/>
</dbReference>
<evidence type="ECO:0000256" key="8">
    <source>
        <dbReference type="SAM" id="Phobius"/>
    </source>
</evidence>
<feature type="transmembrane region" description="Helical" evidence="8">
    <location>
        <begin position="120"/>
        <end position="139"/>
    </location>
</feature>
<feature type="transmembrane region" description="Helical" evidence="8">
    <location>
        <begin position="151"/>
        <end position="172"/>
    </location>
</feature>
<proteinExistence type="inferred from homology"/>
<feature type="transmembrane region" description="Helical" evidence="8">
    <location>
        <begin position="311"/>
        <end position="329"/>
    </location>
</feature>
<dbReference type="Pfam" id="PF01032">
    <property type="entry name" value="FecCD"/>
    <property type="match status" value="1"/>
</dbReference>
<keyword evidence="3" id="KW-0813">Transport</keyword>
<reference evidence="10" key="1">
    <citation type="journal article" date="2019" name="Int. J. Syst. Evol. Microbiol.">
        <title>The Global Catalogue of Microorganisms (GCM) 10K type strain sequencing project: providing services to taxonomists for standard genome sequencing and annotation.</title>
        <authorList>
            <consortium name="The Broad Institute Genomics Platform"/>
            <consortium name="The Broad Institute Genome Sequencing Center for Infectious Disease"/>
            <person name="Wu L."/>
            <person name="Ma J."/>
        </authorList>
    </citation>
    <scope>NUCLEOTIDE SEQUENCE [LARGE SCALE GENOMIC DNA]</scope>
    <source>
        <strain evidence="10">JCM 16117</strain>
    </source>
</reference>
<evidence type="ECO:0000313" key="9">
    <source>
        <dbReference type="EMBL" id="GAA2223239.1"/>
    </source>
</evidence>
<evidence type="ECO:0000256" key="6">
    <source>
        <dbReference type="ARBA" id="ARBA00022989"/>
    </source>
</evidence>
<feature type="transmembrane region" description="Helical" evidence="8">
    <location>
        <begin position="192"/>
        <end position="214"/>
    </location>
</feature>
<accession>A0ABP5Q1Q4</accession>
<protein>
    <submittedName>
        <fullName evidence="9">Iron chelate uptake ABC transporter family permease subunit</fullName>
    </submittedName>
</protein>
<evidence type="ECO:0000256" key="4">
    <source>
        <dbReference type="ARBA" id="ARBA00022475"/>
    </source>
</evidence>